<feature type="region of interest" description="Disordered" evidence="1">
    <location>
        <begin position="65"/>
        <end position="86"/>
    </location>
</feature>
<reference evidence="3" key="1">
    <citation type="submission" date="2021-06" db="EMBL/GenBank/DDBJ databases">
        <authorList>
            <person name="Hodson N. C."/>
            <person name="Mongue J. A."/>
            <person name="Jaron S. K."/>
        </authorList>
    </citation>
    <scope>NUCLEOTIDE SEQUENCE</scope>
</reference>
<gene>
    <name evidence="3" type="ORF">AFUS01_LOCUS41904</name>
</gene>
<dbReference type="Proteomes" id="UP000708208">
    <property type="component" value="Unassembled WGS sequence"/>
</dbReference>
<dbReference type="InterPro" id="IPR039925">
    <property type="entry name" value="RNF37_RING-Ubox"/>
</dbReference>
<dbReference type="CDD" id="cd16660">
    <property type="entry name" value="RING-Ubox_RNF37"/>
    <property type="match status" value="1"/>
</dbReference>
<evidence type="ECO:0000313" key="3">
    <source>
        <dbReference type="EMBL" id="CAG7832207.1"/>
    </source>
</evidence>
<name>A0A8J2LLA2_9HEXA</name>
<dbReference type="GO" id="GO:0031625">
    <property type="term" value="F:ubiquitin protein ligase binding"/>
    <property type="evidence" value="ECO:0007669"/>
    <property type="project" value="TreeGrafter"/>
</dbReference>
<dbReference type="AlphaFoldDB" id="A0A8J2LLA2"/>
<dbReference type="PROSITE" id="PS51698">
    <property type="entry name" value="U_BOX"/>
    <property type="match status" value="1"/>
</dbReference>
<evidence type="ECO:0000313" key="4">
    <source>
        <dbReference type="Proteomes" id="UP000708208"/>
    </source>
</evidence>
<feature type="non-terminal residue" evidence="3">
    <location>
        <position position="349"/>
    </location>
</feature>
<dbReference type="Pfam" id="PF19318">
    <property type="entry name" value="DUF5918"/>
    <property type="match status" value="1"/>
</dbReference>
<organism evidence="3 4">
    <name type="scientific">Allacma fusca</name>
    <dbReference type="NCBI Taxonomy" id="39272"/>
    <lineage>
        <taxon>Eukaryota</taxon>
        <taxon>Metazoa</taxon>
        <taxon>Ecdysozoa</taxon>
        <taxon>Arthropoda</taxon>
        <taxon>Hexapoda</taxon>
        <taxon>Collembola</taxon>
        <taxon>Symphypleona</taxon>
        <taxon>Sminthuridae</taxon>
        <taxon>Allacma</taxon>
    </lineage>
</organism>
<sequence length="349" mass="38677">ALEKVIGLEVTILRVSGSSVPAIGGLQVWGQPCACCSIETTNKLLVKWMRRTKKTETGTVNFSERMNECDDEPPLKRSKACSPQSISTPEEFLDPITQEIMCQPIRLPCGTAVDSATLEKYYHEESIWGRPPNNPFTGQRYTENIKPIADASLKARIDHFLSQNSDDKQLQTVSRTVGSIFNPSLASKSNNIYPRSSMLQAASVCIVPVPTKKKSESTVSSDGAHLNVGDQNTTEPRSTSTASEITSNVLSMEDHLKKEMNKLLGKESFYLASSLSKENVGNICIKCLNGSNRSDNHNSGNLLFYRSFHCSHILVCRTCLLSVHKDAITQCCHCDSKWTVKDLYRVHDN</sequence>
<dbReference type="InterPro" id="IPR003613">
    <property type="entry name" value="Ubox_domain"/>
</dbReference>
<accession>A0A8J2LLA2</accession>
<dbReference type="InterPro" id="IPR045696">
    <property type="entry name" value="Ubox5_N"/>
</dbReference>
<dbReference type="OrthoDB" id="20295at2759"/>
<protein>
    <recommendedName>
        <fullName evidence="2">U-box domain-containing protein</fullName>
    </recommendedName>
</protein>
<dbReference type="PANTHER" id="PTHR13492">
    <property type="entry name" value="RING FINGER PROTEIN 37"/>
    <property type="match status" value="1"/>
</dbReference>
<dbReference type="EMBL" id="CAJVCH010563944">
    <property type="protein sequence ID" value="CAG7832207.1"/>
    <property type="molecule type" value="Genomic_DNA"/>
</dbReference>
<evidence type="ECO:0000256" key="1">
    <source>
        <dbReference type="SAM" id="MobiDB-lite"/>
    </source>
</evidence>
<keyword evidence="4" id="KW-1185">Reference proteome</keyword>
<comment type="caution">
    <text evidence="3">The sequence shown here is derived from an EMBL/GenBank/DDBJ whole genome shotgun (WGS) entry which is preliminary data.</text>
</comment>
<evidence type="ECO:0000259" key="2">
    <source>
        <dbReference type="PROSITE" id="PS51698"/>
    </source>
</evidence>
<feature type="compositionally biased region" description="Polar residues" evidence="1">
    <location>
        <begin position="229"/>
        <end position="244"/>
    </location>
</feature>
<dbReference type="GO" id="GO:0000209">
    <property type="term" value="P:protein polyubiquitination"/>
    <property type="evidence" value="ECO:0007669"/>
    <property type="project" value="TreeGrafter"/>
</dbReference>
<dbReference type="GO" id="GO:0034450">
    <property type="term" value="F:ubiquitin-ubiquitin ligase activity"/>
    <property type="evidence" value="ECO:0007669"/>
    <property type="project" value="TreeGrafter"/>
</dbReference>
<dbReference type="SMART" id="SM00504">
    <property type="entry name" value="Ubox"/>
    <property type="match status" value="1"/>
</dbReference>
<dbReference type="GO" id="GO:0005634">
    <property type="term" value="C:nucleus"/>
    <property type="evidence" value="ECO:0007669"/>
    <property type="project" value="TreeGrafter"/>
</dbReference>
<feature type="region of interest" description="Disordered" evidence="1">
    <location>
        <begin position="215"/>
        <end position="244"/>
    </location>
</feature>
<dbReference type="PANTHER" id="PTHR13492:SF2">
    <property type="entry name" value="RING FINGER PROTEIN 37"/>
    <property type="match status" value="1"/>
</dbReference>
<dbReference type="Pfam" id="PF04564">
    <property type="entry name" value="U-box"/>
    <property type="match status" value="1"/>
</dbReference>
<dbReference type="InterPro" id="IPR039847">
    <property type="entry name" value="Ubox5"/>
</dbReference>
<feature type="domain" description="U-box" evidence="2">
    <location>
        <begin position="87"/>
        <end position="167"/>
    </location>
</feature>
<proteinExistence type="predicted"/>